<dbReference type="Pfam" id="PF13947">
    <property type="entry name" value="GUB_WAK_bind"/>
    <property type="match status" value="1"/>
</dbReference>
<reference evidence="8 9" key="1">
    <citation type="submission" date="2024-11" db="EMBL/GenBank/DDBJ databases">
        <title>Chromosome-level genome assembly of Eucalyptus globulus Labill. provides insights into its genome evolution.</title>
        <authorList>
            <person name="Li X."/>
        </authorList>
    </citation>
    <scope>NUCLEOTIDE SEQUENCE [LARGE SCALE GENOMIC DNA]</scope>
    <source>
        <strain evidence="8">CL2024</strain>
        <tissue evidence="8">Fresh tender leaves</tissue>
    </source>
</reference>
<keyword evidence="2" id="KW-0812">Transmembrane</keyword>
<name>A0ABD3IH70_EUCGL</name>
<evidence type="ECO:0000256" key="5">
    <source>
        <dbReference type="ARBA" id="ARBA00023136"/>
    </source>
</evidence>
<protein>
    <recommendedName>
        <fullName evidence="7">Wall-associated receptor kinase galacturonan-binding domain-containing protein</fullName>
    </recommendedName>
</protein>
<accession>A0ABD3IH70</accession>
<dbReference type="PANTHER" id="PTHR33138:SF30">
    <property type="entry name" value="LEAF RUST 10 DISEASE-RESISTANCE LOCUS RECEPTOR-LIKE PROTEIN KINASE-LIKE 2.7"/>
    <property type="match status" value="1"/>
</dbReference>
<keyword evidence="5" id="KW-0472">Membrane</keyword>
<feature type="signal peptide" evidence="6">
    <location>
        <begin position="1"/>
        <end position="30"/>
    </location>
</feature>
<sequence length="273" mass="31415">MISALGSAHIYQALLLILVLFLGMTINVEPSNQWSASTYGDIHNISHPFRLTSNQDGSIFDLSCEDNRTVRHFVDGRYYVQSINYSTHQIRLIDDGLQKDNYSSLPHYSSSLGRYNNQSILVIVNCSKPVSSPFYIAFSPCIKGSYSSNTSSNWNLYALLNPNASDVRDFCNISRWTWTDYSGLKEHINSSSYNYELIHSIMADGFTLHYVSLWKKTSFCYFDWYGYFHFHSYFRSRRFLFSYVGVEVCGSKYYQGSVLDDIAFGLLGILQYH</sequence>
<dbReference type="InterPro" id="IPR025287">
    <property type="entry name" value="WAK_GUB"/>
</dbReference>
<dbReference type="EMBL" id="JBJKBG010000011">
    <property type="protein sequence ID" value="KAL3714280.1"/>
    <property type="molecule type" value="Genomic_DNA"/>
</dbReference>
<dbReference type="PANTHER" id="PTHR33138">
    <property type="entry name" value="OS01G0690200 PROTEIN"/>
    <property type="match status" value="1"/>
</dbReference>
<evidence type="ECO:0000259" key="7">
    <source>
        <dbReference type="Pfam" id="PF13947"/>
    </source>
</evidence>
<evidence type="ECO:0000256" key="2">
    <source>
        <dbReference type="ARBA" id="ARBA00022692"/>
    </source>
</evidence>
<evidence type="ECO:0000256" key="3">
    <source>
        <dbReference type="ARBA" id="ARBA00022729"/>
    </source>
</evidence>
<proteinExistence type="predicted"/>
<keyword evidence="9" id="KW-1185">Reference proteome</keyword>
<organism evidence="8 9">
    <name type="scientific">Eucalyptus globulus</name>
    <name type="common">Tasmanian blue gum</name>
    <dbReference type="NCBI Taxonomy" id="34317"/>
    <lineage>
        <taxon>Eukaryota</taxon>
        <taxon>Viridiplantae</taxon>
        <taxon>Streptophyta</taxon>
        <taxon>Embryophyta</taxon>
        <taxon>Tracheophyta</taxon>
        <taxon>Spermatophyta</taxon>
        <taxon>Magnoliopsida</taxon>
        <taxon>eudicotyledons</taxon>
        <taxon>Gunneridae</taxon>
        <taxon>Pentapetalae</taxon>
        <taxon>rosids</taxon>
        <taxon>malvids</taxon>
        <taxon>Myrtales</taxon>
        <taxon>Myrtaceae</taxon>
        <taxon>Myrtoideae</taxon>
        <taxon>Eucalypteae</taxon>
        <taxon>Eucalyptus</taxon>
    </lineage>
</organism>
<keyword evidence="3 6" id="KW-0732">Signal</keyword>
<evidence type="ECO:0000256" key="1">
    <source>
        <dbReference type="ARBA" id="ARBA00004167"/>
    </source>
</evidence>
<comment type="subcellular location">
    <subcellularLocation>
        <location evidence="1">Membrane</location>
        <topology evidence="1">Single-pass membrane protein</topology>
    </subcellularLocation>
</comment>
<gene>
    <name evidence="8" type="ORF">ACJRO7_006244</name>
</gene>
<evidence type="ECO:0000313" key="8">
    <source>
        <dbReference type="EMBL" id="KAL3714280.1"/>
    </source>
</evidence>
<feature type="chain" id="PRO_5044871240" description="Wall-associated receptor kinase galacturonan-binding domain-containing protein" evidence="6">
    <location>
        <begin position="31"/>
        <end position="273"/>
    </location>
</feature>
<evidence type="ECO:0000256" key="4">
    <source>
        <dbReference type="ARBA" id="ARBA00022989"/>
    </source>
</evidence>
<dbReference type="Proteomes" id="UP001634007">
    <property type="component" value="Unassembled WGS sequence"/>
</dbReference>
<evidence type="ECO:0000313" key="9">
    <source>
        <dbReference type="Proteomes" id="UP001634007"/>
    </source>
</evidence>
<dbReference type="GO" id="GO:0016020">
    <property type="term" value="C:membrane"/>
    <property type="evidence" value="ECO:0007669"/>
    <property type="project" value="UniProtKB-SubCell"/>
</dbReference>
<dbReference type="AlphaFoldDB" id="A0ABD3IH70"/>
<feature type="domain" description="Wall-associated receptor kinase galacturonan-binding" evidence="7">
    <location>
        <begin position="40"/>
        <end position="94"/>
    </location>
</feature>
<keyword evidence="4" id="KW-1133">Transmembrane helix</keyword>
<evidence type="ECO:0000256" key="6">
    <source>
        <dbReference type="SAM" id="SignalP"/>
    </source>
</evidence>
<comment type="caution">
    <text evidence="8">The sequence shown here is derived from an EMBL/GenBank/DDBJ whole genome shotgun (WGS) entry which is preliminary data.</text>
</comment>